<protein>
    <recommendedName>
        <fullName evidence="1">DUF6894 domain-containing protein</fullName>
    </recommendedName>
</protein>
<comment type="caution">
    <text evidence="2">The sequence shown here is derived from an EMBL/GenBank/DDBJ whole genome shotgun (WGS) entry which is preliminary data.</text>
</comment>
<dbReference type="OrthoDB" id="7863142at2"/>
<gene>
    <name evidence="2" type="ORF">FBZ93_108159</name>
</gene>
<proteinExistence type="predicted"/>
<dbReference type="AlphaFoldDB" id="A0A560LL36"/>
<sequence>MPRFFFNLTSHGNVTLDETGTEFPSLEAAYFDTCQAILDIAFEKLRARQDPATDSFEITDEQRSVLMLVPFCEVLLPALAKDKPVRLKTIQLLDNCRDQFARSAALQADMRAEFEQARKTFSDIRANLARIASHTSG</sequence>
<organism evidence="2 3">
    <name type="scientific">Bradyrhizobium macuxiense</name>
    <dbReference type="NCBI Taxonomy" id="1755647"/>
    <lineage>
        <taxon>Bacteria</taxon>
        <taxon>Pseudomonadati</taxon>
        <taxon>Pseudomonadota</taxon>
        <taxon>Alphaproteobacteria</taxon>
        <taxon>Hyphomicrobiales</taxon>
        <taxon>Nitrobacteraceae</taxon>
        <taxon>Bradyrhizobium</taxon>
    </lineage>
</organism>
<dbReference type="EMBL" id="VITY01000008">
    <property type="protein sequence ID" value="TWB96117.1"/>
    <property type="molecule type" value="Genomic_DNA"/>
</dbReference>
<dbReference type="RefSeq" id="WP_146988390.1">
    <property type="nucleotide sequence ID" value="NZ_VITY01000008.1"/>
</dbReference>
<keyword evidence="3" id="KW-1185">Reference proteome</keyword>
<evidence type="ECO:0000313" key="3">
    <source>
        <dbReference type="Proteomes" id="UP000321304"/>
    </source>
</evidence>
<reference evidence="2 3" key="1">
    <citation type="submission" date="2019-06" db="EMBL/GenBank/DDBJ databases">
        <title>Genomic Encyclopedia of Type Strains, Phase IV (KMG-V): Genome sequencing to study the core and pangenomes of soil and plant-associated prokaryotes.</title>
        <authorList>
            <person name="Whitman W."/>
        </authorList>
    </citation>
    <scope>NUCLEOTIDE SEQUENCE [LARGE SCALE GENOMIC DNA]</scope>
    <source>
        <strain evidence="2 3">BR 10355</strain>
    </source>
</reference>
<evidence type="ECO:0000313" key="2">
    <source>
        <dbReference type="EMBL" id="TWB96117.1"/>
    </source>
</evidence>
<dbReference type="Pfam" id="PF21834">
    <property type="entry name" value="DUF6894"/>
    <property type="match status" value="1"/>
</dbReference>
<name>A0A560LL36_9BRAD</name>
<feature type="domain" description="DUF6894" evidence="1">
    <location>
        <begin position="3"/>
        <end position="71"/>
    </location>
</feature>
<evidence type="ECO:0000259" key="1">
    <source>
        <dbReference type="Pfam" id="PF21834"/>
    </source>
</evidence>
<dbReference type="Proteomes" id="UP000321304">
    <property type="component" value="Unassembled WGS sequence"/>
</dbReference>
<accession>A0A560LL36</accession>
<dbReference type="InterPro" id="IPR054189">
    <property type="entry name" value="DUF6894"/>
</dbReference>